<dbReference type="Pfam" id="PF00005">
    <property type="entry name" value="ABC_tran"/>
    <property type="match status" value="1"/>
</dbReference>
<dbReference type="GO" id="GO:0005886">
    <property type="term" value="C:plasma membrane"/>
    <property type="evidence" value="ECO:0007669"/>
    <property type="project" value="TreeGrafter"/>
</dbReference>
<accession>A0A921FG03</accession>
<keyword evidence="2" id="KW-0547">Nucleotide-binding</keyword>
<feature type="domain" description="ABC transporter" evidence="1">
    <location>
        <begin position="2"/>
        <end position="47"/>
    </location>
</feature>
<reference evidence="2" key="2">
    <citation type="submission" date="2021-09" db="EMBL/GenBank/DDBJ databases">
        <authorList>
            <person name="Gilroy R."/>
        </authorList>
    </citation>
    <scope>NUCLEOTIDE SEQUENCE</scope>
    <source>
        <strain evidence="2">CHK165-8395</strain>
    </source>
</reference>
<dbReference type="GO" id="GO:0016887">
    <property type="term" value="F:ATP hydrolysis activity"/>
    <property type="evidence" value="ECO:0007669"/>
    <property type="project" value="InterPro"/>
</dbReference>
<dbReference type="GO" id="GO:0022857">
    <property type="term" value="F:transmembrane transporter activity"/>
    <property type="evidence" value="ECO:0007669"/>
    <property type="project" value="TreeGrafter"/>
</dbReference>
<organism evidence="2 3">
    <name type="scientific">Phocaeicola coprocola</name>
    <dbReference type="NCBI Taxonomy" id="310298"/>
    <lineage>
        <taxon>Bacteria</taxon>
        <taxon>Pseudomonadati</taxon>
        <taxon>Bacteroidota</taxon>
        <taxon>Bacteroidia</taxon>
        <taxon>Bacteroidales</taxon>
        <taxon>Bacteroidaceae</taxon>
        <taxon>Phocaeicola</taxon>
    </lineage>
</organism>
<evidence type="ECO:0000313" key="3">
    <source>
        <dbReference type="Proteomes" id="UP000718012"/>
    </source>
</evidence>
<feature type="non-terminal residue" evidence="2">
    <location>
        <position position="1"/>
    </location>
</feature>
<dbReference type="Gene3D" id="3.40.50.300">
    <property type="entry name" value="P-loop containing nucleotide triphosphate hydrolases"/>
    <property type="match status" value="1"/>
</dbReference>
<dbReference type="InterPro" id="IPR027417">
    <property type="entry name" value="P-loop_NTPase"/>
</dbReference>
<protein>
    <submittedName>
        <fullName evidence="2">ATP-binding cassette domain-containing protein</fullName>
    </submittedName>
</protein>
<dbReference type="AlphaFoldDB" id="A0A921FG03"/>
<evidence type="ECO:0000259" key="1">
    <source>
        <dbReference type="Pfam" id="PF00005"/>
    </source>
</evidence>
<dbReference type="Proteomes" id="UP000718012">
    <property type="component" value="Unassembled WGS sequence"/>
</dbReference>
<evidence type="ECO:0000313" key="2">
    <source>
        <dbReference type="EMBL" id="HJF08069.1"/>
    </source>
</evidence>
<dbReference type="PANTHER" id="PTHR24220">
    <property type="entry name" value="IMPORT ATP-BINDING PROTEIN"/>
    <property type="match status" value="1"/>
</dbReference>
<comment type="caution">
    <text evidence="2">The sequence shown here is derived from an EMBL/GenBank/DDBJ whole genome shotgun (WGS) entry which is preliminary data.</text>
</comment>
<gene>
    <name evidence="2" type="ORF">K8U81_07755</name>
</gene>
<proteinExistence type="predicted"/>
<dbReference type="InterPro" id="IPR003439">
    <property type="entry name" value="ABC_transporter-like_ATP-bd"/>
</dbReference>
<dbReference type="InterPro" id="IPR015854">
    <property type="entry name" value="ABC_transpr_LolD-like"/>
</dbReference>
<dbReference type="GO" id="GO:0005524">
    <property type="term" value="F:ATP binding"/>
    <property type="evidence" value="ECO:0007669"/>
    <property type="project" value="UniProtKB-KW"/>
</dbReference>
<reference evidence="2" key="1">
    <citation type="journal article" date="2021" name="PeerJ">
        <title>Extensive microbial diversity within the chicken gut microbiome revealed by metagenomics and culture.</title>
        <authorList>
            <person name="Gilroy R."/>
            <person name="Ravi A."/>
            <person name="Getino M."/>
            <person name="Pursley I."/>
            <person name="Horton D.L."/>
            <person name="Alikhan N.F."/>
            <person name="Baker D."/>
            <person name="Gharbi K."/>
            <person name="Hall N."/>
            <person name="Watson M."/>
            <person name="Adriaenssens E.M."/>
            <person name="Foster-Nyarko E."/>
            <person name="Jarju S."/>
            <person name="Secka A."/>
            <person name="Antonio M."/>
            <person name="Oren A."/>
            <person name="Chaudhuri R.R."/>
            <person name="La Ragione R."/>
            <person name="Hildebrand F."/>
            <person name="Pallen M.J."/>
        </authorList>
    </citation>
    <scope>NUCLEOTIDE SEQUENCE</scope>
    <source>
        <strain evidence="2">CHK165-8395</strain>
    </source>
</reference>
<dbReference type="SUPFAM" id="SSF52540">
    <property type="entry name" value="P-loop containing nucleoside triphosphate hydrolases"/>
    <property type="match status" value="1"/>
</dbReference>
<name>A0A921FG03_9BACT</name>
<keyword evidence="2" id="KW-0067">ATP-binding</keyword>
<dbReference type="EMBL" id="DYXD01000173">
    <property type="protein sequence ID" value="HJF08069.1"/>
    <property type="molecule type" value="Genomic_DNA"/>
</dbReference>
<sequence>HNLLQSVGLAGKENDYPANLSGGEQQRVAIARALAVSPEAILCDEPTGALDKKTGQQIMSLLLRVVKENKIMLLLVTHDPDIAHTCDTIFRMDEGRICYVENDS</sequence>